<evidence type="ECO:0000256" key="4">
    <source>
        <dbReference type="ARBA" id="ARBA00015100"/>
    </source>
</evidence>
<name>A0A3N5BK83_9BACL</name>
<organism evidence="13 14">
    <name type="scientific">Abyssicoccus albus</name>
    <dbReference type="NCBI Taxonomy" id="1817405"/>
    <lineage>
        <taxon>Bacteria</taxon>
        <taxon>Bacillati</taxon>
        <taxon>Bacillota</taxon>
        <taxon>Bacilli</taxon>
        <taxon>Bacillales</taxon>
        <taxon>Abyssicoccaceae</taxon>
    </lineage>
</organism>
<comment type="cofactor">
    <cofactor evidence="1">
        <name>Mg(2+)</name>
        <dbReference type="ChEBI" id="CHEBI:18420"/>
    </cofactor>
</comment>
<evidence type="ECO:0000256" key="3">
    <source>
        <dbReference type="ARBA" id="ARBA00012439"/>
    </source>
</evidence>
<dbReference type="GO" id="GO:0016114">
    <property type="term" value="P:terpenoid biosynthetic process"/>
    <property type="evidence" value="ECO:0007669"/>
    <property type="project" value="UniProtKB-ARBA"/>
</dbReference>
<dbReference type="PANTHER" id="PTHR43281">
    <property type="entry name" value="FARNESYL DIPHOSPHATE SYNTHASE"/>
    <property type="match status" value="1"/>
</dbReference>
<evidence type="ECO:0000313" key="13">
    <source>
        <dbReference type="EMBL" id="RPF58073.1"/>
    </source>
</evidence>
<comment type="similarity">
    <text evidence="2 12">Belongs to the FPP/GGPP synthase family.</text>
</comment>
<sequence length="287" mass="32398">MNSLDELLTYTKYQITENMNQYIPSYDRIHEAMHYAMKAGGKKIRPALLYAILDIYGSDKNSAHIAALSLEMIHTYSLVHDDLPAMDDDDLRRGKNTVHIEFDEATAILAGDGLLNHAVTLLTSMNYDSEIVLDVIRVISEAASIEGMILGQSKDIQDEVDTIESLNQLHALKTGRLLSAPVEVGVILSDAKQDLEQWRTIAYNIGLMFQIKDDYLDVYGKEEEIGKRVGSDASLNKTTYITLIGQEETNLLLQSKYDETVNLLKELNHLDTSLIEQIMKYVIERKK</sequence>
<evidence type="ECO:0000256" key="7">
    <source>
        <dbReference type="ARBA" id="ARBA00022842"/>
    </source>
</evidence>
<dbReference type="CDD" id="cd00685">
    <property type="entry name" value="Trans_IPPS_HT"/>
    <property type="match status" value="1"/>
</dbReference>
<dbReference type="FunFam" id="1.10.600.10:FF:000001">
    <property type="entry name" value="Geranylgeranyl diphosphate synthase"/>
    <property type="match status" value="1"/>
</dbReference>
<reference evidence="13 14" key="1">
    <citation type="submission" date="2018-11" db="EMBL/GenBank/DDBJ databases">
        <title>Genomic Encyclopedia of Type Strains, Phase IV (KMG-IV): sequencing the most valuable type-strain genomes for metagenomic binning, comparative biology and taxonomic classification.</title>
        <authorList>
            <person name="Goeker M."/>
        </authorList>
    </citation>
    <scope>NUCLEOTIDE SEQUENCE [LARGE SCALE GENOMIC DNA]</scope>
    <source>
        <strain evidence="13 14">DSM 29158</strain>
    </source>
</reference>
<evidence type="ECO:0000256" key="6">
    <source>
        <dbReference type="ARBA" id="ARBA00022723"/>
    </source>
</evidence>
<keyword evidence="7" id="KW-0460">Magnesium</keyword>
<dbReference type="SUPFAM" id="SSF48576">
    <property type="entry name" value="Terpenoid synthases"/>
    <property type="match status" value="1"/>
</dbReference>
<dbReference type="InterPro" id="IPR033749">
    <property type="entry name" value="Polyprenyl_synt_CS"/>
</dbReference>
<evidence type="ECO:0000256" key="9">
    <source>
        <dbReference type="ARBA" id="ARBA00032380"/>
    </source>
</evidence>
<accession>A0A3N5BK83</accession>
<dbReference type="EC" id="2.5.1.10" evidence="3"/>
<evidence type="ECO:0000256" key="10">
    <source>
        <dbReference type="ARBA" id="ARBA00032873"/>
    </source>
</evidence>
<protein>
    <recommendedName>
        <fullName evidence="4">Farnesyl diphosphate synthase</fullName>
        <ecNumber evidence="3">2.5.1.10</ecNumber>
    </recommendedName>
    <alternativeName>
        <fullName evidence="10">(2E,6E)-farnesyl diphosphate synthase</fullName>
    </alternativeName>
    <alternativeName>
        <fullName evidence="9">Geranyltranstransferase</fullName>
    </alternativeName>
</protein>
<keyword evidence="8" id="KW-0414">Isoprene biosynthesis</keyword>
<keyword evidence="6" id="KW-0479">Metal-binding</keyword>
<keyword evidence="5 12" id="KW-0808">Transferase</keyword>
<dbReference type="InterPro" id="IPR008949">
    <property type="entry name" value="Isoprenoid_synthase_dom_sf"/>
</dbReference>
<dbReference type="InterPro" id="IPR000092">
    <property type="entry name" value="Polyprenyl_synt"/>
</dbReference>
<dbReference type="AlphaFoldDB" id="A0A3N5BK83"/>
<gene>
    <name evidence="13" type="ORF">EDD62_0711</name>
</gene>
<evidence type="ECO:0000256" key="5">
    <source>
        <dbReference type="ARBA" id="ARBA00022679"/>
    </source>
</evidence>
<evidence type="ECO:0000256" key="8">
    <source>
        <dbReference type="ARBA" id="ARBA00023229"/>
    </source>
</evidence>
<dbReference type="Proteomes" id="UP000277108">
    <property type="component" value="Unassembled WGS sequence"/>
</dbReference>
<dbReference type="PROSITE" id="PS00723">
    <property type="entry name" value="POLYPRENYL_SYNTHASE_1"/>
    <property type="match status" value="1"/>
</dbReference>
<dbReference type="GO" id="GO:0004337">
    <property type="term" value="F:(2E,6E)-farnesyl diphosphate synthase activity"/>
    <property type="evidence" value="ECO:0007669"/>
    <property type="project" value="UniProtKB-EC"/>
</dbReference>
<evidence type="ECO:0000256" key="12">
    <source>
        <dbReference type="RuleBase" id="RU004466"/>
    </source>
</evidence>
<dbReference type="PANTHER" id="PTHR43281:SF1">
    <property type="entry name" value="FARNESYL DIPHOSPHATE SYNTHASE"/>
    <property type="match status" value="1"/>
</dbReference>
<dbReference type="SFLD" id="SFLDS00005">
    <property type="entry name" value="Isoprenoid_Synthase_Type_I"/>
    <property type="match status" value="1"/>
</dbReference>
<keyword evidence="14" id="KW-1185">Reference proteome</keyword>
<evidence type="ECO:0000313" key="14">
    <source>
        <dbReference type="Proteomes" id="UP000277108"/>
    </source>
</evidence>
<dbReference type="NCBIfam" id="NF045485">
    <property type="entry name" value="FPPsyn"/>
    <property type="match status" value="1"/>
</dbReference>
<dbReference type="PROSITE" id="PS00444">
    <property type="entry name" value="POLYPRENYL_SYNTHASE_2"/>
    <property type="match status" value="1"/>
</dbReference>
<comment type="catalytic activity">
    <reaction evidence="11">
        <text>isopentenyl diphosphate + (2E)-geranyl diphosphate = (2E,6E)-farnesyl diphosphate + diphosphate</text>
        <dbReference type="Rhea" id="RHEA:19361"/>
        <dbReference type="ChEBI" id="CHEBI:33019"/>
        <dbReference type="ChEBI" id="CHEBI:58057"/>
        <dbReference type="ChEBI" id="CHEBI:128769"/>
        <dbReference type="ChEBI" id="CHEBI:175763"/>
        <dbReference type="EC" id="2.5.1.10"/>
    </reaction>
</comment>
<dbReference type="Gene3D" id="1.10.600.10">
    <property type="entry name" value="Farnesyl Diphosphate Synthase"/>
    <property type="match status" value="1"/>
</dbReference>
<evidence type="ECO:0000256" key="11">
    <source>
        <dbReference type="ARBA" id="ARBA00049399"/>
    </source>
</evidence>
<comment type="caution">
    <text evidence="13">The sequence shown here is derived from an EMBL/GenBank/DDBJ whole genome shotgun (WGS) entry which is preliminary data.</text>
</comment>
<dbReference type="GO" id="GO:0046872">
    <property type="term" value="F:metal ion binding"/>
    <property type="evidence" value="ECO:0007669"/>
    <property type="project" value="UniProtKB-KW"/>
</dbReference>
<dbReference type="EMBL" id="RKRK01000002">
    <property type="protein sequence ID" value="RPF58073.1"/>
    <property type="molecule type" value="Genomic_DNA"/>
</dbReference>
<dbReference type="InterPro" id="IPR053378">
    <property type="entry name" value="Prenyl_diphosphate_synthase"/>
</dbReference>
<proteinExistence type="inferred from homology"/>
<evidence type="ECO:0000256" key="2">
    <source>
        <dbReference type="ARBA" id="ARBA00006706"/>
    </source>
</evidence>
<dbReference type="Pfam" id="PF00348">
    <property type="entry name" value="polyprenyl_synt"/>
    <property type="match status" value="1"/>
</dbReference>
<dbReference type="RefSeq" id="WP_123807556.1">
    <property type="nucleotide sequence ID" value="NZ_RKRK01000002.1"/>
</dbReference>
<evidence type="ECO:0000256" key="1">
    <source>
        <dbReference type="ARBA" id="ARBA00001946"/>
    </source>
</evidence>
<dbReference type="OrthoDB" id="9805316at2"/>
<dbReference type="GO" id="GO:0005737">
    <property type="term" value="C:cytoplasm"/>
    <property type="evidence" value="ECO:0007669"/>
    <property type="project" value="UniProtKB-ARBA"/>
</dbReference>
<dbReference type="SFLD" id="SFLDG01017">
    <property type="entry name" value="Polyprenyl_Transferase_Like"/>
    <property type="match status" value="1"/>
</dbReference>